<reference evidence="1" key="1">
    <citation type="journal article" date="2022" name="Cell">
        <title>Design, construction, and in vivo augmentation of a complex gut microbiome.</title>
        <authorList>
            <person name="Cheng A.G."/>
            <person name="Ho P.Y."/>
            <person name="Aranda-Diaz A."/>
            <person name="Jain S."/>
            <person name="Yu F.B."/>
            <person name="Meng X."/>
            <person name="Wang M."/>
            <person name="Iakiviak M."/>
            <person name="Nagashima K."/>
            <person name="Zhao A."/>
            <person name="Murugkar P."/>
            <person name="Patil A."/>
            <person name="Atabakhsh K."/>
            <person name="Weakley A."/>
            <person name="Yan J."/>
            <person name="Brumbaugh A.R."/>
            <person name="Higginbottom S."/>
            <person name="Dimas A."/>
            <person name="Shiver A.L."/>
            <person name="Deutschbauer A."/>
            <person name="Neff N."/>
            <person name="Sonnenburg J.L."/>
            <person name="Huang K.C."/>
            <person name="Fischbach M.A."/>
        </authorList>
    </citation>
    <scope>NUCLEOTIDE SEQUENCE</scope>
    <source>
        <strain evidence="1">AP11</strain>
    </source>
</reference>
<dbReference type="GeneID" id="82890460"/>
<evidence type="ECO:0000313" key="2">
    <source>
        <dbReference type="Proteomes" id="UP001059295"/>
    </source>
</evidence>
<dbReference type="SUPFAM" id="SSF51445">
    <property type="entry name" value="(Trans)glycosidases"/>
    <property type="match status" value="1"/>
</dbReference>
<sequence length="746" mass="83379">MPGEGGTLPAVEYPYFPDRQHAFVWRNWTLVPAARLAEVLATSEENVNRLAASMGLRPQRGIEPYWSDARGYITVLRRNWHLLPYDQLLTLLGLTREELAWRLIEDDFLFVKLGNVKPACEPLRYRAPDERAMRGAARIDSLLGTFGREAFAREEPRFSFIEEFRRPRPVKRAGRTETESPEERFDLRLIFSYFAAYGDPLTDPDLSSYPEGLLQRLSEKGINGIWIHSVLRTLVEPDGIFPGADDASRRIEGLRRLVERAARYGIGVYLYVNEPRAMPGSFFEADARRRSLSGTAEGDLRTLCTSLPEVRSWLSRSLESVFRQVPGLAGVFSITASENLTNCVSHGNRAGCSRCAGRSYAELIAEVNTAISEGVLAGNPEARVLVWDWGWDDSQAREIIRRLPKSCWLMSVSEWALPIERGGVASAVGEYSLSAVGPGPRAMAHWRYAKEAGLKTVAKVQVNASWEMAVVPALPVLDLVARHAGNLAAASTDGVMLSWSLGGYPSANLELFQSHGDGDSEAALRQLAEKYYGKRAAPEVRRAWKAFSDAFEQFPYHGLTLYSGPQHMGPANPLYLEPTGYRASMVGIPYDALDDWRSVYPAETFVRQMEKVAEGFACGCEALRSAVALASGKKRLALKRELGRAEAVRIHCASSAAQARFTMERDRFLASSDRDEKLLCLERMRRAAESEAAHARELLPLVKADPVIGYESSNHYFYVPQDLLEKQINVRFVLDGIEEQRRNLSH</sequence>
<keyword evidence="2" id="KW-1185">Reference proteome</keyword>
<dbReference type="RefSeq" id="WP_147524857.1">
    <property type="nucleotide sequence ID" value="NZ_CAPH01000006.1"/>
</dbReference>
<gene>
    <name evidence="1" type="ORF">NQ491_01960</name>
</gene>
<name>A0ABY5V031_9BACT</name>
<dbReference type="Proteomes" id="UP001059295">
    <property type="component" value="Chromosome"/>
</dbReference>
<protein>
    <recommendedName>
        <fullName evidence="3">Beta-galactosidase trimerisation domain-containing protein</fullName>
    </recommendedName>
</protein>
<dbReference type="InterPro" id="IPR017853">
    <property type="entry name" value="GH"/>
</dbReference>
<organism evidence="1 2">
    <name type="scientific">Alistipes ihumii AP11</name>
    <dbReference type="NCBI Taxonomy" id="1211813"/>
    <lineage>
        <taxon>Bacteria</taxon>
        <taxon>Pseudomonadati</taxon>
        <taxon>Bacteroidota</taxon>
        <taxon>Bacteroidia</taxon>
        <taxon>Bacteroidales</taxon>
        <taxon>Rikenellaceae</taxon>
        <taxon>Alistipes</taxon>
    </lineage>
</organism>
<accession>A0ABY5V031</accession>
<dbReference type="EMBL" id="CP102294">
    <property type="protein sequence ID" value="UWN57565.1"/>
    <property type="molecule type" value="Genomic_DNA"/>
</dbReference>
<evidence type="ECO:0008006" key="3">
    <source>
        <dbReference type="Google" id="ProtNLM"/>
    </source>
</evidence>
<proteinExistence type="predicted"/>
<evidence type="ECO:0000313" key="1">
    <source>
        <dbReference type="EMBL" id="UWN57565.1"/>
    </source>
</evidence>